<keyword evidence="5" id="KW-1185">Reference proteome</keyword>
<reference evidence="4" key="1">
    <citation type="submission" date="2020-03" db="EMBL/GenBank/DDBJ databases">
        <authorList>
            <person name="Weist P."/>
        </authorList>
    </citation>
    <scope>NUCLEOTIDE SEQUENCE</scope>
</reference>
<dbReference type="GO" id="GO:0030317">
    <property type="term" value="P:flagellated sperm motility"/>
    <property type="evidence" value="ECO:0007669"/>
    <property type="project" value="InterPro"/>
</dbReference>
<evidence type="ECO:0000256" key="2">
    <source>
        <dbReference type="SAM" id="MobiDB-lite"/>
    </source>
</evidence>
<dbReference type="Pfam" id="PF07859">
    <property type="entry name" value="Abhydrolase_3"/>
    <property type="match status" value="2"/>
</dbReference>
<dbReference type="SUPFAM" id="SSF53474">
    <property type="entry name" value="alpha/beta-Hydrolases"/>
    <property type="match status" value="1"/>
</dbReference>
<feature type="compositionally biased region" description="Low complexity" evidence="2">
    <location>
        <begin position="783"/>
        <end position="801"/>
    </location>
</feature>
<dbReference type="PANTHER" id="PTHR48081:SF32">
    <property type="entry name" value="ALPHA_BETA HYDROLASE FOLD-3 DOMAIN-CONTAINING PROTEIN"/>
    <property type="match status" value="1"/>
</dbReference>
<evidence type="ECO:0000313" key="4">
    <source>
        <dbReference type="EMBL" id="CAB1418456.1"/>
    </source>
</evidence>
<evidence type="ECO:0000313" key="5">
    <source>
        <dbReference type="Proteomes" id="UP001153269"/>
    </source>
</evidence>
<dbReference type="InterPro" id="IPR054709">
    <property type="entry name" value="CFAP107"/>
</dbReference>
<proteinExistence type="predicted"/>
<evidence type="ECO:0000259" key="3">
    <source>
        <dbReference type="Pfam" id="PF07859"/>
    </source>
</evidence>
<gene>
    <name evidence="4" type="ORF">PLEPLA_LOCUS6282</name>
</gene>
<dbReference type="PANTHER" id="PTHR48081">
    <property type="entry name" value="AB HYDROLASE SUPERFAMILY PROTEIN C4A8.06C"/>
    <property type="match status" value="1"/>
</dbReference>
<dbReference type="Proteomes" id="UP001153269">
    <property type="component" value="Unassembled WGS sequence"/>
</dbReference>
<dbReference type="GO" id="GO:0016787">
    <property type="term" value="F:hydrolase activity"/>
    <property type="evidence" value="ECO:0007669"/>
    <property type="project" value="UniProtKB-KW"/>
</dbReference>
<dbReference type="InterPro" id="IPR050300">
    <property type="entry name" value="GDXG_lipolytic_enzyme"/>
</dbReference>
<organism evidence="4 5">
    <name type="scientific">Pleuronectes platessa</name>
    <name type="common">European plaice</name>
    <dbReference type="NCBI Taxonomy" id="8262"/>
    <lineage>
        <taxon>Eukaryota</taxon>
        <taxon>Metazoa</taxon>
        <taxon>Chordata</taxon>
        <taxon>Craniata</taxon>
        <taxon>Vertebrata</taxon>
        <taxon>Euteleostomi</taxon>
        <taxon>Actinopterygii</taxon>
        <taxon>Neopterygii</taxon>
        <taxon>Teleostei</taxon>
        <taxon>Neoteleostei</taxon>
        <taxon>Acanthomorphata</taxon>
        <taxon>Carangaria</taxon>
        <taxon>Pleuronectiformes</taxon>
        <taxon>Pleuronectoidei</taxon>
        <taxon>Pleuronectidae</taxon>
        <taxon>Pleuronectes</taxon>
    </lineage>
</organism>
<protein>
    <recommendedName>
        <fullName evidence="3">Alpha/beta hydrolase fold-3 domain-containing protein</fullName>
    </recommendedName>
</protein>
<name>A0A9N7YAA4_PLEPL</name>
<accession>A0A9N7YAA4</accession>
<comment type="caution">
    <text evidence="4">The sequence shown here is derived from an EMBL/GenBank/DDBJ whole genome shotgun (WGS) entry which is preliminary data.</text>
</comment>
<feature type="domain" description="Alpha/beta hydrolase fold-3" evidence="3">
    <location>
        <begin position="236"/>
        <end position="383"/>
    </location>
</feature>
<dbReference type="InterPro" id="IPR029058">
    <property type="entry name" value="AB_hydrolase_fold"/>
</dbReference>
<dbReference type="Pfam" id="PF22595">
    <property type="entry name" value="CFAP107"/>
    <property type="match status" value="1"/>
</dbReference>
<sequence length="822" mass="91708">MSRSTGVRIWERVSDRSSRLAVNYWWRREAQVQTTLRAVRCALASCCRPALYHRLCSAPGCGASTTERTRVNLKGRFARPLILIDVISGDECFAPVPGCALALFLHPPYLSTAVVPNRWSWLPHSRRPTVAPAFLLLVIGLVFSELTNSDIPRGVANRWKLHAVHGLFVGTAIVGRILHRLGVCNQVGYIRWFTAWFLTRLKPVPAGLRVKDLEFSEVPVRVYEPTAVHDGLRRGLVYFHGGGWVLGSIDSVDEVCRHIAMKSNTTVVSVGFRLAPEHRYPAQLDDCEAATCHFLSVSEAEFGVDSRRVAVGGDSTGANLAAALCQRLARREDGHLPSPCAQVLIYPALQMADFNLPSYQQNHAVPILFRARMAFYFLQYLSGDMSVCQDVLEGIHVPTEVRPRYKEWLSPSNLPPGCLARGFSEKPTPDYDGQVYHAIRAGLEPEVSPLLADDADIEKSPPTFILTCEFDVLRDDGILYRKRLLDLKRDVTWQHLTDASHGVINSFNQGWLGFPPALLAVDGVVSFDPPLACSVCCVQGNRAPLVLLGCLLHYGRQRERLGEKWAQTGWRIEQKYGNKVLVGNWAEERLQFTREPETAESTNRADYRPHWDFRPDVSQRGCALLRAEGLPYKQLFGHRRPASSHYSVTQYEDSYGREHTPHSALAATPESGRLDEAAREVRSADSCVINGRTNLPVSLSPCSLPDLPTDSGWPWSARRRVEKQPSPPPSMTAYRSAYQSHPLRAFCQSRFARASRALSSHLHPANHDNKDLDLRRRSLLQVPDPRLSRPQPRLLPSSAAEAPPPHPLSESLHCAAEACTVT</sequence>
<dbReference type="Gene3D" id="3.40.50.1820">
    <property type="entry name" value="alpha/beta hydrolase"/>
    <property type="match status" value="1"/>
</dbReference>
<feature type="region of interest" description="Disordered" evidence="2">
    <location>
        <begin position="782"/>
        <end position="810"/>
    </location>
</feature>
<dbReference type="InterPro" id="IPR013094">
    <property type="entry name" value="AB_hydrolase_3"/>
</dbReference>
<keyword evidence="1" id="KW-0378">Hydrolase</keyword>
<evidence type="ECO:0000256" key="1">
    <source>
        <dbReference type="ARBA" id="ARBA00022801"/>
    </source>
</evidence>
<feature type="domain" description="Alpha/beta hydrolase fold-3" evidence="3">
    <location>
        <begin position="444"/>
        <end position="504"/>
    </location>
</feature>
<dbReference type="AlphaFoldDB" id="A0A9N7YAA4"/>
<dbReference type="EMBL" id="CADEAL010000325">
    <property type="protein sequence ID" value="CAB1418456.1"/>
    <property type="molecule type" value="Genomic_DNA"/>
</dbReference>